<keyword evidence="3" id="KW-1185">Reference proteome</keyword>
<proteinExistence type="predicted"/>
<organism evidence="2 3">
    <name type="scientific">Ailuropoda melanoleuca</name>
    <name type="common">Giant panda</name>
    <dbReference type="NCBI Taxonomy" id="9646"/>
    <lineage>
        <taxon>Eukaryota</taxon>
        <taxon>Metazoa</taxon>
        <taxon>Chordata</taxon>
        <taxon>Craniata</taxon>
        <taxon>Vertebrata</taxon>
        <taxon>Euteleostomi</taxon>
        <taxon>Mammalia</taxon>
        <taxon>Eutheria</taxon>
        <taxon>Laurasiatheria</taxon>
        <taxon>Carnivora</taxon>
        <taxon>Caniformia</taxon>
        <taxon>Ursidae</taxon>
        <taxon>Ailuropoda</taxon>
    </lineage>
</organism>
<evidence type="ECO:0000313" key="2">
    <source>
        <dbReference type="Ensembl" id="ENSAMEP00000023090.1"/>
    </source>
</evidence>
<evidence type="ECO:0000256" key="1">
    <source>
        <dbReference type="SAM" id="Phobius"/>
    </source>
</evidence>
<reference evidence="2" key="2">
    <citation type="submission" date="2025-08" db="UniProtKB">
        <authorList>
            <consortium name="Ensembl"/>
        </authorList>
    </citation>
    <scope>IDENTIFICATION</scope>
</reference>
<reference evidence="2 3" key="1">
    <citation type="journal article" date="2010" name="Nature">
        <title>The sequence and de novo assembly of the giant panda genome.</title>
        <authorList>
            <person name="Li R."/>
            <person name="Fan W."/>
            <person name="Tian G."/>
            <person name="Zhu H."/>
            <person name="He L."/>
            <person name="Cai J."/>
            <person name="Huang Q."/>
            <person name="Cai Q."/>
            <person name="Li B."/>
            <person name="Bai Y."/>
            <person name="Zhang Z."/>
            <person name="Zhang Y."/>
            <person name="Wang W."/>
            <person name="Li J."/>
            <person name="Wei F."/>
            <person name="Li H."/>
            <person name="Jian M."/>
            <person name="Li J."/>
            <person name="Zhang Z."/>
            <person name="Nielsen R."/>
            <person name="Li D."/>
            <person name="Gu W."/>
            <person name="Yang Z."/>
            <person name="Xuan Z."/>
            <person name="Ryder O.A."/>
            <person name="Leung F.C."/>
            <person name="Zhou Y."/>
            <person name="Cao J."/>
            <person name="Sun X."/>
            <person name="Fu Y."/>
            <person name="Fang X."/>
            <person name="Guo X."/>
            <person name="Wang B."/>
            <person name="Hou R."/>
            <person name="Shen F."/>
            <person name="Mu B."/>
            <person name="Ni P."/>
            <person name="Lin R."/>
            <person name="Qian W."/>
            <person name="Wang G."/>
            <person name="Yu C."/>
            <person name="Nie W."/>
            <person name="Wang J."/>
            <person name="Wu Z."/>
            <person name="Liang H."/>
            <person name="Min J."/>
            <person name="Wu Q."/>
            <person name="Cheng S."/>
            <person name="Ruan J."/>
            <person name="Wang M."/>
            <person name="Shi Z."/>
            <person name="Wen M."/>
            <person name="Liu B."/>
            <person name="Ren X."/>
            <person name="Zheng H."/>
            <person name="Dong D."/>
            <person name="Cook K."/>
            <person name="Shan G."/>
            <person name="Zhang H."/>
            <person name="Kosiol C."/>
            <person name="Xie X."/>
            <person name="Lu Z."/>
            <person name="Zheng H."/>
            <person name="Li Y."/>
            <person name="Steiner C.C."/>
            <person name="Lam T.T."/>
            <person name="Lin S."/>
            <person name="Zhang Q."/>
            <person name="Li G."/>
            <person name="Tian J."/>
            <person name="Gong T."/>
            <person name="Liu H."/>
            <person name="Zhang D."/>
            <person name="Fang L."/>
            <person name="Ye C."/>
            <person name="Zhang J."/>
            <person name="Hu W."/>
            <person name="Xu A."/>
            <person name="Ren Y."/>
            <person name="Zhang G."/>
            <person name="Bruford M.W."/>
            <person name="Li Q."/>
            <person name="Ma L."/>
            <person name="Guo Y."/>
            <person name="An N."/>
            <person name="Hu Y."/>
            <person name="Zheng Y."/>
            <person name="Shi Y."/>
            <person name="Li Z."/>
            <person name="Liu Q."/>
            <person name="Chen Y."/>
            <person name="Zhao J."/>
            <person name="Qu N."/>
            <person name="Zhao S."/>
            <person name="Tian F."/>
            <person name="Wang X."/>
            <person name="Wang H."/>
            <person name="Xu L."/>
            <person name="Liu X."/>
            <person name="Vinar T."/>
            <person name="Wang Y."/>
            <person name="Lam T.W."/>
            <person name="Yiu S.M."/>
            <person name="Liu S."/>
            <person name="Zhang H."/>
            <person name="Li D."/>
            <person name="Huang Y."/>
            <person name="Wang X."/>
            <person name="Yang G."/>
            <person name="Jiang Z."/>
            <person name="Wang J."/>
            <person name="Qin N."/>
            <person name="Li L."/>
            <person name="Li J."/>
            <person name="Bolund L."/>
            <person name="Kristiansen K."/>
            <person name="Wong G.K."/>
            <person name="Olson M."/>
            <person name="Zhang X."/>
            <person name="Li S."/>
            <person name="Yang H."/>
            <person name="Wang J."/>
            <person name="Wang J."/>
        </authorList>
    </citation>
    <scope>NUCLEOTIDE SEQUENCE [LARGE SCALE GENOMIC DNA]</scope>
</reference>
<dbReference type="Ensembl" id="ENSAMET00000028015.1">
    <property type="protein sequence ID" value="ENSAMEP00000023090.1"/>
    <property type="gene ID" value="ENSAMEG00000023664.1"/>
</dbReference>
<protein>
    <submittedName>
        <fullName evidence="2">Uncharacterized protein</fullName>
    </submittedName>
</protein>
<feature type="transmembrane region" description="Helical" evidence="1">
    <location>
        <begin position="15"/>
        <end position="43"/>
    </location>
</feature>
<keyword evidence="1" id="KW-0812">Transmembrane</keyword>
<name>A0A7N5JBY4_AILME</name>
<keyword evidence="1" id="KW-1133">Transmembrane helix</keyword>
<keyword evidence="1" id="KW-0472">Membrane</keyword>
<dbReference type="Proteomes" id="UP000008912">
    <property type="component" value="Unassembled WGS sequence"/>
</dbReference>
<evidence type="ECO:0000313" key="3">
    <source>
        <dbReference type="Proteomes" id="UP000008912"/>
    </source>
</evidence>
<accession>A0A7N5JBY4</accession>
<dbReference type="InParanoid" id="A0A7N5JBY4"/>
<sequence length="61" mass="6631">MEPCIRAPSSAWRPWLAMGTVGSVGSAGVCAQVAVVVLAQYLFTLKRRIQKKIKVIEMNIG</sequence>
<reference evidence="2" key="3">
    <citation type="submission" date="2025-09" db="UniProtKB">
        <authorList>
            <consortium name="Ensembl"/>
        </authorList>
    </citation>
    <scope>IDENTIFICATION</scope>
</reference>
<dbReference type="AlphaFoldDB" id="A0A7N5JBY4"/>